<gene>
    <name evidence="5" type="ORF">ZEAMMB73_Zm00001d028425</name>
</gene>
<dbReference type="EMBL" id="CM007647">
    <property type="protein sequence ID" value="ONL95978.1"/>
    <property type="molecule type" value="Genomic_DNA"/>
</dbReference>
<dbReference type="Gene3D" id="2.30.29.30">
    <property type="entry name" value="Pleckstrin-homology domain (PH domain)/Phosphotyrosine-binding domain (PTB)"/>
    <property type="match status" value="1"/>
</dbReference>
<dbReference type="Pfam" id="PF03517">
    <property type="entry name" value="Voldacs"/>
    <property type="match status" value="1"/>
</dbReference>
<keyword evidence="3" id="KW-0963">Cytoplasm</keyword>
<dbReference type="PANTHER" id="PTHR21399">
    <property type="entry name" value="CHLORIDE CONDUCTANCE REGULATORY PROTEIN ICLN"/>
    <property type="match status" value="1"/>
</dbReference>
<accession>A0A1D6JW34</accession>
<dbReference type="GO" id="GO:0005737">
    <property type="term" value="C:cytoplasm"/>
    <property type="evidence" value="ECO:0007669"/>
    <property type="project" value="UniProtKB-SubCell"/>
</dbReference>
<keyword evidence="4" id="KW-0539">Nucleus</keyword>
<dbReference type="PANTHER" id="PTHR21399:SF2">
    <property type="entry name" value="NUCLEOTIDE-SENSITIVE CHLORIDE CONDUCTANCE REGULATOR FAMILY PROTEIN, EXPRESSED"/>
    <property type="match status" value="1"/>
</dbReference>
<evidence type="ECO:0000256" key="2">
    <source>
        <dbReference type="ARBA" id="ARBA00004496"/>
    </source>
</evidence>
<dbReference type="IntAct" id="A0A1D6JW34">
    <property type="interactions" value="2"/>
</dbReference>
<protein>
    <submittedName>
        <fullName evidence="5">Chloride conductance regulatory protein ICln</fullName>
    </submittedName>
</protein>
<evidence type="ECO:0000256" key="1">
    <source>
        <dbReference type="ARBA" id="ARBA00004123"/>
    </source>
</evidence>
<dbReference type="GO" id="GO:0005634">
    <property type="term" value="C:nucleus"/>
    <property type="evidence" value="ECO:0007669"/>
    <property type="project" value="UniProtKB-SubCell"/>
</dbReference>
<reference evidence="5" key="1">
    <citation type="submission" date="2015-12" db="EMBL/GenBank/DDBJ databases">
        <title>Update maize B73 reference genome by single molecule sequencing technologies.</title>
        <authorList>
            <consortium name="Maize Genome Sequencing Project"/>
            <person name="Ware D."/>
        </authorList>
    </citation>
    <scope>NUCLEOTIDE SEQUENCE [LARGE SCALE GENOMIC DNA]</scope>
    <source>
        <tissue evidence="5">Seedling</tissue>
    </source>
</reference>
<sequence>MAPGLQRFTDIADDGTPQLDAASGEELVRVDRTVAVALGPRSPESPGTLFVTTRRVIWLSEAEKGKGYAVDFLAISLHAVSRDLEAYPSPCIYTQVIGAASSPFADTVLCTVWCFDWYSGDSCAQMFSCGYTQGSSASCLTFCTFNLKIEAAVGTEEEAGESNPEANELELSRVSEMRLILADPGQRILLNYVVSLKDFFVQACVYALSLMMEFKASVDALFDVFCHCAELNPDPNAECNGENGWIRGEDMSNGDWIRDDVDMVDENVPQFFNANPIGQNGGYDLSRSVFELQINDQRFEDAEEEQESHENNGH</sequence>
<dbReference type="FunCoup" id="A0A1D6JW34">
    <property type="interactions" value="2313"/>
</dbReference>
<comment type="subcellular location">
    <subcellularLocation>
        <location evidence="2">Cytoplasm</location>
    </subcellularLocation>
    <subcellularLocation>
        <location evidence="1">Nucleus</location>
    </subcellularLocation>
</comment>
<proteinExistence type="predicted"/>
<evidence type="ECO:0000256" key="3">
    <source>
        <dbReference type="ARBA" id="ARBA00022490"/>
    </source>
</evidence>
<dbReference type="InParanoid" id="A0A1D6JW34"/>
<dbReference type="InterPro" id="IPR011993">
    <property type="entry name" value="PH-like_dom_sf"/>
</dbReference>
<evidence type="ECO:0000256" key="4">
    <source>
        <dbReference type="ARBA" id="ARBA00023242"/>
    </source>
</evidence>
<dbReference type="ExpressionAtlas" id="A0A1D6JW34">
    <property type="expression patterns" value="baseline and differential"/>
</dbReference>
<evidence type="ECO:0000313" key="5">
    <source>
        <dbReference type="EMBL" id="ONL95978.1"/>
    </source>
</evidence>
<dbReference type="STRING" id="4577.A0A1D6JW34"/>
<name>A0A1D6JW34_MAIZE</name>
<dbReference type="InterPro" id="IPR039924">
    <property type="entry name" value="ICln/Lot5/Saf5"/>
</dbReference>
<dbReference type="AlphaFoldDB" id="A0A1D6JW34"/>
<organism evidence="5">
    <name type="scientific">Zea mays</name>
    <name type="common">Maize</name>
    <dbReference type="NCBI Taxonomy" id="4577"/>
    <lineage>
        <taxon>Eukaryota</taxon>
        <taxon>Viridiplantae</taxon>
        <taxon>Streptophyta</taxon>
        <taxon>Embryophyta</taxon>
        <taxon>Tracheophyta</taxon>
        <taxon>Spermatophyta</taxon>
        <taxon>Magnoliopsida</taxon>
        <taxon>Liliopsida</taxon>
        <taxon>Poales</taxon>
        <taxon>Poaceae</taxon>
        <taxon>PACMAD clade</taxon>
        <taxon>Panicoideae</taxon>
        <taxon>Andropogonodae</taxon>
        <taxon>Andropogoneae</taxon>
        <taxon>Tripsacinae</taxon>
        <taxon>Zea</taxon>
    </lineage>
</organism>